<sequence length="261" mass="28557">MKEKKKYEILVSNDDGFRAPGVKALMRALMPLGNVTVVAPDGARSGFSSAITSVIPITMKLRHQEEGLTVYSSTGTPVDCVKLALNTIFADEKPDLVVGGINHGRNDGVCVLYSGTLGVAMEGTVCGIPSLAVSLNDHAEEIDTTYACEWALKIASMILENGLPKNTLLSMNVPREKPKGIHVCPLTNGRFTNEYMRSVNARGKEVFWMQGHQVNKTPEFPGDLEALEEGYVALTPVNVDMTDYRFLEELCEMVDCDNRVE</sequence>
<feature type="binding site" evidence="7">
    <location>
        <position position="102"/>
    </location>
    <ligand>
        <name>a divalent metal cation</name>
        <dbReference type="ChEBI" id="CHEBI:60240"/>
    </ligand>
</feature>
<dbReference type="InterPro" id="IPR036523">
    <property type="entry name" value="SurE-like_sf"/>
</dbReference>
<organism evidence="9 10">
    <name type="scientific">Porphyromonas macacae</name>
    <dbReference type="NCBI Taxonomy" id="28115"/>
    <lineage>
        <taxon>Bacteria</taxon>
        <taxon>Pseudomonadati</taxon>
        <taxon>Bacteroidota</taxon>
        <taxon>Bacteroidia</taxon>
        <taxon>Bacteroidales</taxon>
        <taxon>Porphyromonadaceae</taxon>
        <taxon>Porphyromonas</taxon>
    </lineage>
</organism>
<feature type="binding site" evidence="7">
    <location>
        <position position="45"/>
    </location>
    <ligand>
        <name>a divalent metal cation</name>
        <dbReference type="ChEBI" id="CHEBI:60240"/>
    </ligand>
</feature>
<gene>
    <name evidence="7" type="primary">surE</name>
    <name evidence="9" type="ORF">HQ47_06245</name>
</gene>
<evidence type="ECO:0000256" key="1">
    <source>
        <dbReference type="ARBA" id="ARBA00000815"/>
    </source>
</evidence>
<dbReference type="PANTHER" id="PTHR30457:SF12">
    <property type="entry name" value="5'_3'-NUCLEOTIDASE SURE"/>
    <property type="match status" value="1"/>
</dbReference>
<dbReference type="InterPro" id="IPR030048">
    <property type="entry name" value="SurE"/>
</dbReference>
<comment type="function">
    <text evidence="7">Nucleotidase that shows phosphatase activity on nucleoside 5'-monophosphates.</text>
</comment>
<evidence type="ECO:0000256" key="3">
    <source>
        <dbReference type="ARBA" id="ARBA00022490"/>
    </source>
</evidence>
<keyword evidence="10" id="KW-1185">Reference proteome</keyword>
<evidence type="ECO:0000256" key="6">
    <source>
        <dbReference type="ARBA" id="ARBA00022801"/>
    </source>
</evidence>
<dbReference type="Gene3D" id="3.40.1210.10">
    <property type="entry name" value="Survival protein SurE-like phosphatase/nucleotidase"/>
    <property type="match status" value="1"/>
</dbReference>
<dbReference type="Pfam" id="PF01975">
    <property type="entry name" value="SurE"/>
    <property type="match status" value="1"/>
</dbReference>
<dbReference type="STRING" id="28115.HQ47_06245"/>
<dbReference type="Proteomes" id="UP000030103">
    <property type="component" value="Unassembled WGS sequence"/>
</dbReference>
<dbReference type="InterPro" id="IPR002828">
    <property type="entry name" value="SurE-like_Pase/nucleotidase"/>
</dbReference>
<dbReference type="GO" id="GO:0008253">
    <property type="term" value="F:5'-nucleotidase activity"/>
    <property type="evidence" value="ECO:0007669"/>
    <property type="project" value="UniProtKB-UniRule"/>
</dbReference>
<keyword evidence="4 7" id="KW-0479">Metal-binding</keyword>
<dbReference type="eggNOG" id="COG0496">
    <property type="taxonomic scope" value="Bacteria"/>
</dbReference>
<name>A0A0A2GGY1_9PORP</name>
<feature type="domain" description="Survival protein SurE-like phosphatase/nucleotidase" evidence="8">
    <location>
        <begin position="9"/>
        <end position="191"/>
    </location>
</feature>
<dbReference type="HAMAP" id="MF_00060">
    <property type="entry name" value="SurE"/>
    <property type="match status" value="1"/>
</dbReference>
<evidence type="ECO:0000256" key="4">
    <source>
        <dbReference type="ARBA" id="ARBA00022723"/>
    </source>
</evidence>
<protein>
    <recommendedName>
        <fullName evidence="7">5'-nucleotidase SurE</fullName>
        <ecNumber evidence="7">3.1.3.5</ecNumber>
    </recommendedName>
    <alternativeName>
        <fullName evidence="7">Nucleoside 5'-monophosphate phosphohydrolase</fullName>
    </alternativeName>
</protein>
<dbReference type="AlphaFoldDB" id="A0A0A2GGY1"/>
<evidence type="ECO:0000256" key="5">
    <source>
        <dbReference type="ARBA" id="ARBA00022741"/>
    </source>
</evidence>
<dbReference type="GO" id="GO:0004309">
    <property type="term" value="F:exopolyphosphatase activity"/>
    <property type="evidence" value="ECO:0007669"/>
    <property type="project" value="TreeGrafter"/>
</dbReference>
<dbReference type="GO" id="GO:0000166">
    <property type="term" value="F:nucleotide binding"/>
    <property type="evidence" value="ECO:0007669"/>
    <property type="project" value="UniProtKB-KW"/>
</dbReference>
<evidence type="ECO:0000313" key="10">
    <source>
        <dbReference type="Proteomes" id="UP000030103"/>
    </source>
</evidence>
<evidence type="ECO:0000259" key="8">
    <source>
        <dbReference type="Pfam" id="PF01975"/>
    </source>
</evidence>
<comment type="similarity">
    <text evidence="2 7">Belongs to the SurE nucleotidase family.</text>
</comment>
<dbReference type="SUPFAM" id="SSF64167">
    <property type="entry name" value="SurE-like"/>
    <property type="match status" value="1"/>
</dbReference>
<dbReference type="GO" id="GO:0046872">
    <property type="term" value="F:metal ion binding"/>
    <property type="evidence" value="ECO:0007669"/>
    <property type="project" value="UniProtKB-UniRule"/>
</dbReference>
<reference evidence="9 10" key="1">
    <citation type="submission" date="2014-09" db="EMBL/GenBank/DDBJ databases">
        <title>Draft Genome Sequence of Porphyromonas macacae COT-192_OH2859.</title>
        <authorList>
            <person name="Wallis C."/>
            <person name="Deusch O."/>
            <person name="O'Flynn C."/>
            <person name="Davis I."/>
            <person name="Horsfall A."/>
            <person name="Kirkwood N."/>
            <person name="Harris S."/>
            <person name="Eisen J.A."/>
            <person name="Coil D.A."/>
            <person name="Darling A.E."/>
            <person name="Jospin G."/>
            <person name="Alexiev A."/>
        </authorList>
    </citation>
    <scope>NUCLEOTIDE SEQUENCE [LARGE SCALE GENOMIC DNA]</scope>
    <source>
        <strain evidence="10">COT-192 OH2859</strain>
    </source>
</reference>
<comment type="cofactor">
    <cofactor evidence="7">
        <name>a divalent metal cation</name>
        <dbReference type="ChEBI" id="CHEBI:60240"/>
    </cofactor>
    <text evidence="7">Binds 1 divalent metal cation per subunit.</text>
</comment>
<accession>A0A0A2GGY1</accession>
<comment type="catalytic activity">
    <reaction evidence="1 7">
        <text>a ribonucleoside 5'-phosphate + H2O = a ribonucleoside + phosphate</text>
        <dbReference type="Rhea" id="RHEA:12484"/>
        <dbReference type="ChEBI" id="CHEBI:15377"/>
        <dbReference type="ChEBI" id="CHEBI:18254"/>
        <dbReference type="ChEBI" id="CHEBI:43474"/>
        <dbReference type="ChEBI" id="CHEBI:58043"/>
        <dbReference type="EC" id="3.1.3.5"/>
    </reaction>
</comment>
<comment type="caution">
    <text evidence="9">The sequence shown here is derived from an EMBL/GenBank/DDBJ whole genome shotgun (WGS) entry which is preliminary data.</text>
</comment>
<dbReference type="RefSeq" id="WP_036851852.1">
    <property type="nucleotide sequence ID" value="NZ_JASBZX010000007.1"/>
</dbReference>
<dbReference type="OrthoDB" id="9780815at2"/>
<dbReference type="GO" id="GO:0008254">
    <property type="term" value="F:3'-nucleotidase activity"/>
    <property type="evidence" value="ECO:0007669"/>
    <property type="project" value="TreeGrafter"/>
</dbReference>
<keyword evidence="6 7" id="KW-0378">Hydrolase</keyword>
<keyword evidence="3 7" id="KW-0963">Cytoplasm</keyword>
<feature type="binding site" evidence="7">
    <location>
        <position position="14"/>
    </location>
    <ligand>
        <name>a divalent metal cation</name>
        <dbReference type="ChEBI" id="CHEBI:60240"/>
    </ligand>
</feature>
<comment type="subcellular location">
    <subcellularLocation>
        <location evidence="7">Cytoplasm</location>
    </subcellularLocation>
</comment>
<evidence type="ECO:0000256" key="7">
    <source>
        <dbReference type="HAMAP-Rule" id="MF_00060"/>
    </source>
</evidence>
<dbReference type="PANTHER" id="PTHR30457">
    <property type="entry name" value="5'-NUCLEOTIDASE SURE"/>
    <property type="match status" value="1"/>
</dbReference>
<feature type="binding site" evidence="7">
    <location>
        <position position="15"/>
    </location>
    <ligand>
        <name>a divalent metal cation</name>
        <dbReference type="ChEBI" id="CHEBI:60240"/>
    </ligand>
</feature>
<proteinExistence type="inferred from homology"/>
<dbReference type="EC" id="3.1.3.5" evidence="7"/>
<evidence type="ECO:0000313" key="9">
    <source>
        <dbReference type="EMBL" id="KGN73843.1"/>
    </source>
</evidence>
<keyword evidence="5 7" id="KW-0547">Nucleotide-binding</keyword>
<dbReference type="EMBL" id="JRFA01000017">
    <property type="protein sequence ID" value="KGN73843.1"/>
    <property type="molecule type" value="Genomic_DNA"/>
</dbReference>
<dbReference type="GO" id="GO:0005737">
    <property type="term" value="C:cytoplasm"/>
    <property type="evidence" value="ECO:0007669"/>
    <property type="project" value="UniProtKB-SubCell"/>
</dbReference>
<dbReference type="NCBIfam" id="TIGR00087">
    <property type="entry name" value="surE"/>
    <property type="match status" value="1"/>
</dbReference>
<evidence type="ECO:0000256" key="2">
    <source>
        <dbReference type="ARBA" id="ARBA00011062"/>
    </source>
</evidence>